<evidence type="ECO:0000313" key="3">
    <source>
        <dbReference type="Proteomes" id="UP000249769"/>
    </source>
</evidence>
<sequence>MRLAPDSDCQTGRHLMTQTNNLYLIIGALIVVIAGLGIYVWHEESKPKGIEMNIGPSGVSVQEN</sequence>
<keyword evidence="1" id="KW-1133">Transmembrane helix</keyword>
<gene>
    <name evidence="2" type="ORF">DI595_13300</name>
</gene>
<keyword evidence="1" id="KW-0472">Membrane</keyword>
<dbReference type="AlphaFoldDB" id="A0A2W5EZZ5"/>
<comment type="caution">
    <text evidence="2">The sequence shown here is derived from an EMBL/GenBank/DDBJ whole genome shotgun (WGS) entry which is preliminary data.</text>
</comment>
<accession>A0A2W5EZZ5</accession>
<name>A0A2W5EZZ5_9HYPH</name>
<organism evidence="2 3">
    <name type="scientific">Agrobacterium fabrum</name>
    <dbReference type="NCBI Taxonomy" id="1176649"/>
    <lineage>
        <taxon>Bacteria</taxon>
        <taxon>Pseudomonadati</taxon>
        <taxon>Pseudomonadota</taxon>
        <taxon>Alphaproteobacteria</taxon>
        <taxon>Hyphomicrobiales</taxon>
        <taxon>Rhizobiaceae</taxon>
        <taxon>Rhizobium/Agrobacterium group</taxon>
        <taxon>Agrobacterium</taxon>
        <taxon>Agrobacterium tumefaciens complex</taxon>
    </lineage>
</organism>
<evidence type="ECO:0000256" key="1">
    <source>
        <dbReference type="SAM" id="Phobius"/>
    </source>
</evidence>
<dbReference type="EMBL" id="QFOL01000153">
    <property type="protein sequence ID" value="PZP49561.1"/>
    <property type="molecule type" value="Genomic_DNA"/>
</dbReference>
<protein>
    <submittedName>
        <fullName evidence="2">Uncharacterized protein</fullName>
    </submittedName>
</protein>
<keyword evidence="1" id="KW-0812">Transmembrane</keyword>
<dbReference type="Proteomes" id="UP000249769">
    <property type="component" value="Unassembled WGS sequence"/>
</dbReference>
<proteinExistence type="predicted"/>
<evidence type="ECO:0000313" key="2">
    <source>
        <dbReference type="EMBL" id="PZP49561.1"/>
    </source>
</evidence>
<feature type="transmembrane region" description="Helical" evidence="1">
    <location>
        <begin position="22"/>
        <end position="42"/>
    </location>
</feature>
<reference evidence="2 3" key="1">
    <citation type="submission" date="2017-08" db="EMBL/GenBank/DDBJ databases">
        <title>Infants hospitalized years apart are colonized by the same room-sourced microbial strains.</title>
        <authorList>
            <person name="Brooks B."/>
            <person name="Olm M.R."/>
            <person name="Firek B.A."/>
            <person name="Baker R."/>
            <person name="Thomas B.C."/>
            <person name="Morowitz M.J."/>
            <person name="Banfield J.F."/>
        </authorList>
    </citation>
    <scope>NUCLEOTIDE SEQUENCE [LARGE SCALE GENOMIC DNA]</scope>
    <source>
        <strain evidence="2">S2_009_000_R2_73</strain>
    </source>
</reference>